<evidence type="ECO:0000256" key="6">
    <source>
        <dbReference type="ARBA" id="ARBA00023136"/>
    </source>
</evidence>
<feature type="transmembrane region" description="Helical" evidence="7">
    <location>
        <begin position="179"/>
        <end position="198"/>
    </location>
</feature>
<keyword evidence="3" id="KW-1003">Cell membrane</keyword>
<dbReference type="Pfam" id="PF00528">
    <property type="entry name" value="BPD_transp_1"/>
    <property type="match status" value="1"/>
</dbReference>
<evidence type="ECO:0000256" key="7">
    <source>
        <dbReference type="RuleBase" id="RU363032"/>
    </source>
</evidence>
<comment type="subcellular location">
    <subcellularLocation>
        <location evidence="1 7">Cell membrane</location>
        <topology evidence="1 7">Multi-pass membrane protein</topology>
    </subcellularLocation>
</comment>
<evidence type="ECO:0000313" key="9">
    <source>
        <dbReference type="EMBL" id="HJB36492.1"/>
    </source>
</evidence>
<keyword evidence="2 7" id="KW-0813">Transport</keyword>
<evidence type="ECO:0000256" key="4">
    <source>
        <dbReference type="ARBA" id="ARBA00022692"/>
    </source>
</evidence>
<dbReference type="InterPro" id="IPR051393">
    <property type="entry name" value="ABC_transporter_permease"/>
</dbReference>
<protein>
    <submittedName>
        <fullName evidence="9">ABC transporter permease subunit</fullName>
    </submittedName>
</protein>
<dbReference type="AlphaFoldDB" id="A0A9D2LW66"/>
<sequence length="308" mass="34511">MLKAKSVRGKTGASPKRGLAQYFVNNWDLYAMLLLPIVYIVIFKYVPMAGVQMAFRDYSVFKGMWDSPWVGLEHFKTFFSSSEFGKLLTNTLTLSIYGLVAGLIFPIVLALVLNYLQNLRFKKFVQTVTYAPYFISTTVMVSILMNLLAVDFGPANMMLKSMGLEQIQFMSDPGLFKHVYVWSGVWQFTGYNAIIYIATLSSVDPTLHEAAIIDGASKLRRVWSIDLPSIKSTIMEICVPTLVYTEEQSATLANTESVVISYVEEMAAAFITGTSDPEADWDAYLNELSVKGVDQLLEIYQAAYDARS</sequence>
<dbReference type="SUPFAM" id="SSF161098">
    <property type="entry name" value="MetI-like"/>
    <property type="match status" value="1"/>
</dbReference>
<reference evidence="9" key="1">
    <citation type="journal article" date="2021" name="PeerJ">
        <title>Extensive microbial diversity within the chicken gut microbiome revealed by metagenomics and culture.</title>
        <authorList>
            <person name="Gilroy R."/>
            <person name="Ravi A."/>
            <person name="Getino M."/>
            <person name="Pursley I."/>
            <person name="Horton D.L."/>
            <person name="Alikhan N.F."/>
            <person name="Baker D."/>
            <person name="Gharbi K."/>
            <person name="Hall N."/>
            <person name="Watson M."/>
            <person name="Adriaenssens E.M."/>
            <person name="Foster-Nyarko E."/>
            <person name="Jarju S."/>
            <person name="Secka A."/>
            <person name="Antonio M."/>
            <person name="Oren A."/>
            <person name="Chaudhuri R.R."/>
            <person name="La Ragione R."/>
            <person name="Hildebrand F."/>
            <person name="Pallen M.J."/>
        </authorList>
    </citation>
    <scope>NUCLEOTIDE SEQUENCE</scope>
    <source>
        <strain evidence="9">ChiBcolR8-3208</strain>
    </source>
</reference>
<name>A0A9D2LW66_9FIRM</name>
<feature type="transmembrane region" description="Helical" evidence="7">
    <location>
        <begin position="27"/>
        <end position="46"/>
    </location>
</feature>
<proteinExistence type="inferred from homology"/>
<evidence type="ECO:0000256" key="3">
    <source>
        <dbReference type="ARBA" id="ARBA00022475"/>
    </source>
</evidence>
<accession>A0A9D2LW66</accession>
<dbReference type="GO" id="GO:0055085">
    <property type="term" value="P:transmembrane transport"/>
    <property type="evidence" value="ECO:0007669"/>
    <property type="project" value="InterPro"/>
</dbReference>
<comment type="similarity">
    <text evidence="7">Belongs to the binding-protein-dependent transport system permease family.</text>
</comment>
<evidence type="ECO:0000256" key="2">
    <source>
        <dbReference type="ARBA" id="ARBA00022448"/>
    </source>
</evidence>
<gene>
    <name evidence="9" type="ORF">H9942_00305</name>
</gene>
<evidence type="ECO:0000259" key="8">
    <source>
        <dbReference type="PROSITE" id="PS50928"/>
    </source>
</evidence>
<dbReference type="PANTHER" id="PTHR30193:SF44">
    <property type="entry name" value="LACTOSE TRANSPORT SYSTEM PERMEASE PROTEIN LACF"/>
    <property type="match status" value="1"/>
</dbReference>
<evidence type="ECO:0000256" key="1">
    <source>
        <dbReference type="ARBA" id="ARBA00004651"/>
    </source>
</evidence>
<keyword evidence="6 7" id="KW-0472">Membrane</keyword>
<dbReference type="CDD" id="cd06261">
    <property type="entry name" value="TM_PBP2"/>
    <property type="match status" value="1"/>
</dbReference>
<dbReference type="GO" id="GO:0005886">
    <property type="term" value="C:plasma membrane"/>
    <property type="evidence" value="ECO:0007669"/>
    <property type="project" value="UniProtKB-SubCell"/>
</dbReference>
<feature type="transmembrane region" description="Helical" evidence="7">
    <location>
        <begin position="94"/>
        <end position="116"/>
    </location>
</feature>
<keyword evidence="5 7" id="KW-1133">Transmembrane helix</keyword>
<dbReference type="InterPro" id="IPR000515">
    <property type="entry name" value="MetI-like"/>
</dbReference>
<feature type="domain" description="ABC transmembrane type-1" evidence="8">
    <location>
        <begin position="88"/>
        <end position="308"/>
    </location>
</feature>
<dbReference type="PROSITE" id="PS50928">
    <property type="entry name" value="ABC_TM1"/>
    <property type="match status" value="1"/>
</dbReference>
<dbReference type="Gene3D" id="1.10.3720.10">
    <property type="entry name" value="MetI-like"/>
    <property type="match status" value="1"/>
</dbReference>
<dbReference type="EMBL" id="DWXZ01000004">
    <property type="protein sequence ID" value="HJB36492.1"/>
    <property type="molecule type" value="Genomic_DNA"/>
</dbReference>
<dbReference type="InterPro" id="IPR035906">
    <property type="entry name" value="MetI-like_sf"/>
</dbReference>
<keyword evidence="4 7" id="KW-0812">Transmembrane</keyword>
<dbReference type="Proteomes" id="UP000824214">
    <property type="component" value="Unassembled WGS sequence"/>
</dbReference>
<organism evidence="9 10">
    <name type="scientific">Candidatus Acutalibacter ornithocaccae</name>
    <dbReference type="NCBI Taxonomy" id="2838416"/>
    <lineage>
        <taxon>Bacteria</taxon>
        <taxon>Bacillati</taxon>
        <taxon>Bacillota</taxon>
        <taxon>Clostridia</taxon>
        <taxon>Eubacteriales</taxon>
        <taxon>Acutalibacteraceae</taxon>
        <taxon>Acutalibacter</taxon>
    </lineage>
</organism>
<evidence type="ECO:0000256" key="5">
    <source>
        <dbReference type="ARBA" id="ARBA00022989"/>
    </source>
</evidence>
<comment type="caution">
    <text evidence="9">The sequence shown here is derived from an EMBL/GenBank/DDBJ whole genome shotgun (WGS) entry which is preliminary data.</text>
</comment>
<feature type="transmembrane region" description="Helical" evidence="7">
    <location>
        <begin position="128"/>
        <end position="149"/>
    </location>
</feature>
<evidence type="ECO:0000313" key="10">
    <source>
        <dbReference type="Proteomes" id="UP000824214"/>
    </source>
</evidence>
<dbReference type="SUPFAM" id="SSF53850">
    <property type="entry name" value="Periplasmic binding protein-like II"/>
    <property type="match status" value="1"/>
</dbReference>
<dbReference type="PANTHER" id="PTHR30193">
    <property type="entry name" value="ABC TRANSPORTER PERMEASE PROTEIN"/>
    <property type="match status" value="1"/>
</dbReference>
<reference evidence="9" key="2">
    <citation type="submission" date="2021-04" db="EMBL/GenBank/DDBJ databases">
        <authorList>
            <person name="Gilroy R."/>
        </authorList>
    </citation>
    <scope>NUCLEOTIDE SEQUENCE</scope>
    <source>
        <strain evidence="9">ChiBcolR8-3208</strain>
    </source>
</reference>